<gene>
    <name evidence="1" type="ORF">F2Q68_00026144</name>
</gene>
<organism evidence="1 2">
    <name type="scientific">Brassica cretica</name>
    <name type="common">Mustard</name>
    <dbReference type="NCBI Taxonomy" id="69181"/>
    <lineage>
        <taxon>Eukaryota</taxon>
        <taxon>Viridiplantae</taxon>
        <taxon>Streptophyta</taxon>
        <taxon>Embryophyta</taxon>
        <taxon>Tracheophyta</taxon>
        <taxon>Spermatophyta</taxon>
        <taxon>Magnoliopsida</taxon>
        <taxon>eudicotyledons</taxon>
        <taxon>Gunneridae</taxon>
        <taxon>Pentapetalae</taxon>
        <taxon>rosids</taxon>
        <taxon>malvids</taxon>
        <taxon>Brassicales</taxon>
        <taxon>Brassicaceae</taxon>
        <taxon>Brassiceae</taxon>
        <taxon>Brassica</taxon>
    </lineage>
</organism>
<evidence type="ECO:0000313" key="1">
    <source>
        <dbReference type="EMBL" id="KAF2568673.1"/>
    </source>
</evidence>
<protein>
    <submittedName>
        <fullName evidence="1">Uncharacterized protein</fullName>
    </submittedName>
</protein>
<dbReference type="AlphaFoldDB" id="A0A8S9IH02"/>
<dbReference type="Proteomes" id="UP000712281">
    <property type="component" value="Unassembled WGS sequence"/>
</dbReference>
<comment type="caution">
    <text evidence="1">The sequence shown here is derived from an EMBL/GenBank/DDBJ whole genome shotgun (WGS) entry which is preliminary data.</text>
</comment>
<proteinExistence type="predicted"/>
<accession>A0A8S9IH02</accession>
<reference evidence="1" key="1">
    <citation type="submission" date="2019-12" db="EMBL/GenBank/DDBJ databases">
        <title>Genome sequencing and annotation of Brassica cretica.</title>
        <authorList>
            <person name="Studholme D.J."/>
            <person name="Sarris P.F."/>
        </authorList>
    </citation>
    <scope>NUCLEOTIDE SEQUENCE</scope>
    <source>
        <strain evidence="1">PFS-001/15</strain>
        <tissue evidence="1">Leaf</tissue>
    </source>
</reference>
<dbReference type="EMBL" id="QGKW02001911">
    <property type="protein sequence ID" value="KAF2568673.1"/>
    <property type="molecule type" value="Genomic_DNA"/>
</dbReference>
<name>A0A8S9IH02_BRACR</name>
<sequence>MLNGVKTRDIPCFILSSDATTSSQALFSNSSTALHPPWPTLFQDQSLKSSLNPCAFTTLRFTTAACPLQVLCLSLFPHLSYATSGDPLCPFKMSIAPIYSTCMKNLAFKA</sequence>
<evidence type="ECO:0000313" key="2">
    <source>
        <dbReference type="Proteomes" id="UP000712281"/>
    </source>
</evidence>